<dbReference type="CDD" id="cd01092">
    <property type="entry name" value="APP-like"/>
    <property type="match status" value="1"/>
</dbReference>
<feature type="domain" description="Creatinase N-terminal" evidence="5">
    <location>
        <begin position="6"/>
        <end position="133"/>
    </location>
</feature>
<keyword evidence="7" id="KW-1185">Reference proteome</keyword>
<dbReference type="RefSeq" id="WP_066390229.1">
    <property type="nucleotide sequence ID" value="NZ_CP022572.1"/>
</dbReference>
<dbReference type="SUPFAM" id="SSF55920">
    <property type="entry name" value="Creatinase/aminopeptidase"/>
    <property type="match status" value="1"/>
</dbReference>
<dbReference type="InterPro" id="IPR029149">
    <property type="entry name" value="Creatin/AminoP/Spt16_N"/>
</dbReference>
<dbReference type="PROSITE" id="PS00491">
    <property type="entry name" value="PROLINE_PEPTIDASE"/>
    <property type="match status" value="1"/>
</dbReference>
<dbReference type="OrthoDB" id="9806388at2"/>
<dbReference type="Pfam" id="PF00557">
    <property type="entry name" value="Peptidase_M24"/>
    <property type="match status" value="1"/>
</dbReference>
<dbReference type="Proteomes" id="UP000282892">
    <property type="component" value="Chromosome"/>
</dbReference>
<sequence length="372" mass="41831">MIIKNRIFQAQIKLQELNIQAVVVTSPSNFYYFSGTWLDSHERLQAIIIPQNGKPVIIVHEMSKEEILITEPFEIEFWKDGDNAIELLAKKLYPFAAVSIDDSWPSGKLLELMEYKKNVSFTTGAGIIQSLRLYKDEEEIDLLRESGKIADEVIEQIIEYICPGMTEKEVGDEIKRLFALKGVDKLSFNPIVGTGKNGAIPHHQTDKTIIRSGDMVVIDMGGVKNHYCSDITRTIVVETEPTEEMKKVYEVVKKAQDEAVKAIRPGIALKEIDKIARDIISNAGYGINFTHRTGHGIGIDVHEEPYVTFNNSQILEPGMVISVEPGIYLSDKFGVRIEDIVLVTSEGHESINNFSRDLIVTKSSKIEMDKGY</sequence>
<dbReference type="PANTHER" id="PTHR46112:SF3">
    <property type="entry name" value="AMINOPEPTIDASE YPDF"/>
    <property type="match status" value="1"/>
</dbReference>
<evidence type="ECO:0000256" key="1">
    <source>
        <dbReference type="ARBA" id="ARBA00022723"/>
    </source>
</evidence>
<dbReference type="InterPro" id="IPR001131">
    <property type="entry name" value="Peptidase_M24B_aminopep-P_CS"/>
</dbReference>
<feature type="domain" description="Peptidase M24" evidence="4">
    <location>
        <begin position="142"/>
        <end position="344"/>
    </location>
</feature>
<dbReference type="EMBL" id="CP022572">
    <property type="protein sequence ID" value="AZU59968.1"/>
    <property type="molecule type" value="Genomic_DNA"/>
</dbReference>
<protein>
    <submittedName>
        <fullName evidence="6">Aminopeptidase P family protein</fullName>
    </submittedName>
</protein>
<dbReference type="InterPro" id="IPR050659">
    <property type="entry name" value="Peptidase_M24B"/>
</dbReference>
<dbReference type="PANTHER" id="PTHR46112">
    <property type="entry name" value="AMINOPEPTIDASE"/>
    <property type="match status" value="1"/>
</dbReference>
<organism evidence="6 7">
    <name type="scientific">Neobacillus mesonae</name>
    <dbReference type="NCBI Taxonomy" id="1193713"/>
    <lineage>
        <taxon>Bacteria</taxon>
        <taxon>Bacillati</taxon>
        <taxon>Bacillota</taxon>
        <taxon>Bacilli</taxon>
        <taxon>Bacillales</taxon>
        <taxon>Bacillaceae</taxon>
        <taxon>Neobacillus</taxon>
    </lineage>
</organism>
<dbReference type="AlphaFoldDB" id="A0A3Q9QTH2"/>
<keyword evidence="6" id="KW-0645">Protease</keyword>
<dbReference type="STRING" id="1193713.GCA_001636315_02746"/>
<dbReference type="SUPFAM" id="SSF53092">
    <property type="entry name" value="Creatinase/prolidase N-terminal domain"/>
    <property type="match status" value="1"/>
</dbReference>
<dbReference type="GO" id="GO:0004177">
    <property type="term" value="F:aminopeptidase activity"/>
    <property type="evidence" value="ECO:0007669"/>
    <property type="project" value="UniProtKB-KW"/>
</dbReference>
<evidence type="ECO:0000256" key="3">
    <source>
        <dbReference type="RuleBase" id="RU000590"/>
    </source>
</evidence>
<evidence type="ECO:0000256" key="2">
    <source>
        <dbReference type="ARBA" id="ARBA00022801"/>
    </source>
</evidence>
<keyword evidence="2" id="KW-0378">Hydrolase</keyword>
<dbReference type="Pfam" id="PF01321">
    <property type="entry name" value="Creatinase_N"/>
    <property type="match status" value="1"/>
</dbReference>
<dbReference type="GO" id="GO:0046872">
    <property type="term" value="F:metal ion binding"/>
    <property type="evidence" value="ECO:0007669"/>
    <property type="project" value="UniProtKB-KW"/>
</dbReference>
<dbReference type="InterPro" id="IPR000587">
    <property type="entry name" value="Creatinase_N"/>
</dbReference>
<name>A0A3Q9QTH2_9BACI</name>
<accession>A0A3Q9QTH2</accession>
<gene>
    <name evidence="6" type="ORF">CHR53_00980</name>
</gene>
<evidence type="ECO:0000313" key="7">
    <source>
        <dbReference type="Proteomes" id="UP000282892"/>
    </source>
</evidence>
<keyword evidence="6" id="KW-0031">Aminopeptidase</keyword>
<evidence type="ECO:0000259" key="5">
    <source>
        <dbReference type="Pfam" id="PF01321"/>
    </source>
</evidence>
<dbReference type="InterPro" id="IPR036005">
    <property type="entry name" value="Creatinase/aminopeptidase-like"/>
</dbReference>
<evidence type="ECO:0000259" key="4">
    <source>
        <dbReference type="Pfam" id="PF00557"/>
    </source>
</evidence>
<comment type="similarity">
    <text evidence="3">Belongs to the peptidase M24B family.</text>
</comment>
<dbReference type="KEGG" id="nmk:CHR53_00980"/>
<dbReference type="InterPro" id="IPR000994">
    <property type="entry name" value="Pept_M24"/>
</dbReference>
<proteinExistence type="inferred from homology"/>
<dbReference type="Gene3D" id="3.90.230.10">
    <property type="entry name" value="Creatinase/methionine aminopeptidase superfamily"/>
    <property type="match status" value="1"/>
</dbReference>
<reference evidence="6 7" key="1">
    <citation type="submission" date="2017-07" db="EMBL/GenBank/DDBJ databases">
        <title>The complete genome sequence of Bacillus mesonae strain H20-5, an efficient strain improving plant abiotic stress resistance.</title>
        <authorList>
            <person name="Kim S.Y."/>
            <person name="Song H."/>
            <person name="Sang M.K."/>
            <person name="Weon H.-Y."/>
            <person name="Song J."/>
        </authorList>
    </citation>
    <scope>NUCLEOTIDE SEQUENCE [LARGE SCALE GENOMIC DNA]</scope>
    <source>
        <strain evidence="6 7">H20-5</strain>
    </source>
</reference>
<keyword evidence="1 3" id="KW-0479">Metal-binding</keyword>
<evidence type="ECO:0000313" key="6">
    <source>
        <dbReference type="EMBL" id="AZU59968.1"/>
    </source>
</evidence>
<dbReference type="Gene3D" id="3.40.350.10">
    <property type="entry name" value="Creatinase/prolidase N-terminal domain"/>
    <property type="match status" value="1"/>
</dbReference>